<evidence type="ECO:0000313" key="3">
    <source>
        <dbReference type="Proteomes" id="UP000006727"/>
    </source>
</evidence>
<dbReference type="InParanoid" id="A0A2K1L4C0"/>
<dbReference type="Gramene" id="Pp3c2_35110V3.2">
    <property type="protein sequence ID" value="PAC:32935319.CDS.1"/>
    <property type="gene ID" value="Pp3c2_35110"/>
</dbReference>
<dbReference type="Gramene" id="Pp3c2_35110V3.1">
    <property type="protein sequence ID" value="PAC:32935318.CDS.1"/>
    <property type="gene ID" value="Pp3c2_35110"/>
</dbReference>
<dbReference type="EnsemblPlants" id="Pp3c2_35110V3.3">
    <property type="protein sequence ID" value="PAC:32935320.CDS.1"/>
    <property type="gene ID" value="Pp3c2_35110"/>
</dbReference>
<dbReference type="EnsemblPlants" id="Pp3c2_35110V3.1">
    <property type="protein sequence ID" value="PAC:32935318.CDS.1"/>
    <property type="gene ID" value="Pp3c2_35110"/>
</dbReference>
<evidence type="ECO:0000313" key="2">
    <source>
        <dbReference type="EnsemblPlants" id="PAC:32935318.CDS.1"/>
    </source>
</evidence>
<proteinExistence type="predicted"/>
<name>A0A2K1L4C0_PHYPA</name>
<dbReference type="EMBL" id="ABEU02000002">
    <property type="protein sequence ID" value="PNR60866.1"/>
    <property type="molecule type" value="Genomic_DNA"/>
</dbReference>
<protein>
    <submittedName>
        <fullName evidence="1 2">Uncharacterized protein</fullName>
    </submittedName>
</protein>
<reference evidence="1 3" key="1">
    <citation type="journal article" date="2008" name="Science">
        <title>The Physcomitrella genome reveals evolutionary insights into the conquest of land by plants.</title>
        <authorList>
            <person name="Rensing S."/>
            <person name="Lang D."/>
            <person name="Zimmer A."/>
            <person name="Terry A."/>
            <person name="Salamov A."/>
            <person name="Shapiro H."/>
            <person name="Nishiyama T."/>
            <person name="Perroud P.-F."/>
            <person name="Lindquist E."/>
            <person name="Kamisugi Y."/>
            <person name="Tanahashi T."/>
            <person name="Sakakibara K."/>
            <person name="Fujita T."/>
            <person name="Oishi K."/>
            <person name="Shin-I T."/>
            <person name="Kuroki Y."/>
            <person name="Toyoda A."/>
            <person name="Suzuki Y."/>
            <person name="Hashimoto A."/>
            <person name="Yamaguchi K."/>
            <person name="Sugano A."/>
            <person name="Kohara Y."/>
            <person name="Fujiyama A."/>
            <person name="Anterola A."/>
            <person name="Aoki S."/>
            <person name="Ashton N."/>
            <person name="Barbazuk W.B."/>
            <person name="Barker E."/>
            <person name="Bennetzen J."/>
            <person name="Bezanilla M."/>
            <person name="Blankenship R."/>
            <person name="Cho S.H."/>
            <person name="Dutcher S."/>
            <person name="Estelle M."/>
            <person name="Fawcett J.A."/>
            <person name="Gundlach H."/>
            <person name="Hanada K."/>
            <person name="Heyl A."/>
            <person name="Hicks K.A."/>
            <person name="Hugh J."/>
            <person name="Lohr M."/>
            <person name="Mayer K."/>
            <person name="Melkozernov A."/>
            <person name="Murata T."/>
            <person name="Nelson D."/>
            <person name="Pils B."/>
            <person name="Prigge M."/>
            <person name="Reiss B."/>
            <person name="Renner T."/>
            <person name="Rombauts S."/>
            <person name="Rushton P."/>
            <person name="Sanderfoot A."/>
            <person name="Schween G."/>
            <person name="Shiu S.-H."/>
            <person name="Stueber K."/>
            <person name="Theodoulou F.L."/>
            <person name="Tu H."/>
            <person name="Van de Peer Y."/>
            <person name="Verrier P.J."/>
            <person name="Waters E."/>
            <person name="Wood A."/>
            <person name="Yang L."/>
            <person name="Cove D."/>
            <person name="Cuming A."/>
            <person name="Hasebe M."/>
            <person name="Lucas S."/>
            <person name="Mishler D.B."/>
            <person name="Reski R."/>
            <person name="Grigoriev I."/>
            <person name="Quatrano R.S."/>
            <person name="Boore J.L."/>
        </authorList>
    </citation>
    <scope>NUCLEOTIDE SEQUENCE [LARGE SCALE GENOMIC DNA]</scope>
    <source>
        <strain evidence="2 3">cv. Gransden 2004</strain>
    </source>
</reference>
<dbReference type="Proteomes" id="UP000006727">
    <property type="component" value="Chromosome 2"/>
</dbReference>
<evidence type="ECO:0000313" key="1">
    <source>
        <dbReference type="EMBL" id="PNR60866.1"/>
    </source>
</evidence>
<dbReference type="PaxDb" id="3218-PP1S76_113V6.1"/>
<dbReference type="EnsemblPlants" id="Pp3c2_35110V3.2">
    <property type="protein sequence ID" value="PAC:32935319.CDS.1"/>
    <property type="gene ID" value="Pp3c2_35110"/>
</dbReference>
<keyword evidence="3" id="KW-1185">Reference proteome</keyword>
<organism evidence="1">
    <name type="scientific">Physcomitrium patens</name>
    <name type="common">Spreading-leaved earth moss</name>
    <name type="synonym">Physcomitrella patens</name>
    <dbReference type="NCBI Taxonomy" id="3218"/>
    <lineage>
        <taxon>Eukaryota</taxon>
        <taxon>Viridiplantae</taxon>
        <taxon>Streptophyta</taxon>
        <taxon>Embryophyta</taxon>
        <taxon>Bryophyta</taxon>
        <taxon>Bryophytina</taxon>
        <taxon>Bryopsida</taxon>
        <taxon>Funariidae</taxon>
        <taxon>Funariales</taxon>
        <taxon>Funariaceae</taxon>
        <taxon>Physcomitrium</taxon>
    </lineage>
</organism>
<reference evidence="1 3" key="2">
    <citation type="journal article" date="2018" name="Plant J.">
        <title>The Physcomitrella patens chromosome-scale assembly reveals moss genome structure and evolution.</title>
        <authorList>
            <person name="Lang D."/>
            <person name="Ullrich K.K."/>
            <person name="Murat F."/>
            <person name="Fuchs J."/>
            <person name="Jenkins J."/>
            <person name="Haas F.B."/>
            <person name="Piednoel M."/>
            <person name="Gundlach H."/>
            <person name="Van Bel M."/>
            <person name="Meyberg R."/>
            <person name="Vives C."/>
            <person name="Morata J."/>
            <person name="Symeonidi A."/>
            <person name="Hiss M."/>
            <person name="Muchero W."/>
            <person name="Kamisugi Y."/>
            <person name="Saleh O."/>
            <person name="Blanc G."/>
            <person name="Decker E.L."/>
            <person name="van Gessel N."/>
            <person name="Grimwood J."/>
            <person name="Hayes R.D."/>
            <person name="Graham S.W."/>
            <person name="Gunter L.E."/>
            <person name="McDaniel S.F."/>
            <person name="Hoernstein S.N.W."/>
            <person name="Larsson A."/>
            <person name="Li F.W."/>
            <person name="Perroud P.F."/>
            <person name="Phillips J."/>
            <person name="Ranjan P."/>
            <person name="Rokshar D.S."/>
            <person name="Rothfels C.J."/>
            <person name="Schneider L."/>
            <person name="Shu S."/>
            <person name="Stevenson D.W."/>
            <person name="Thummler F."/>
            <person name="Tillich M."/>
            <person name="Villarreal Aguilar J.C."/>
            <person name="Widiez T."/>
            <person name="Wong G.K."/>
            <person name="Wymore A."/>
            <person name="Zhang Y."/>
            <person name="Zimmer A.D."/>
            <person name="Quatrano R.S."/>
            <person name="Mayer K.F.X."/>
            <person name="Goodstein D."/>
            <person name="Casacuberta J.M."/>
            <person name="Vandepoele K."/>
            <person name="Reski R."/>
            <person name="Cuming A.C."/>
            <person name="Tuskan G.A."/>
            <person name="Maumus F."/>
            <person name="Salse J."/>
            <person name="Schmutz J."/>
            <person name="Rensing S.A."/>
        </authorList>
    </citation>
    <scope>NUCLEOTIDE SEQUENCE [LARGE SCALE GENOMIC DNA]</scope>
    <source>
        <strain evidence="2 3">cv. Gransden 2004</strain>
    </source>
</reference>
<sequence>MRRLARKPCVVVLAVLKQVEGAARSHSGRFCSIVSGDSILLFVLVGGLASECAAVKTCVQALVFSVCDRAEGCPEIDQGGPCDRHKLILFIGMKKEQRAVVC</sequence>
<gene>
    <name evidence="1" type="ORF">PHYPA_003659</name>
</gene>
<reference evidence="2" key="3">
    <citation type="submission" date="2020-12" db="UniProtKB">
        <authorList>
            <consortium name="EnsemblPlants"/>
        </authorList>
    </citation>
    <scope>IDENTIFICATION</scope>
</reference>
<accession>A0A2K1L4C0</accession>
<dbReference type="AlphaFoldDB" id="A0A2K1L4C0"/>
<dbReference type="Gramene" id="Pp3c2_35110V3.3">
    <property type="protein sequence ID" value="PAC:32935320.CDS.1"/>
    <property type="gene ID" value="Pp3c2_35110"/>
</dbReference>